<evidence type="ECO:0000313" key="3">
    <source>
        <dbReference type="Proteomes" id="UP000482960"/>
    </source>
</evidence>
<reference evidence="2 3" key="2">
    <citation type="submission" date="2020-03" db="EMBL/GenBank/DDBJ databases">
        <authorList>
            <person name="Ichikawa N."/>
            <person name="Kimura A."/>
            <person name="Kitahashi Y."/>
            <person name="Uohara A."/>
        </authorList>
    </citation>
    <scope>NUCLEOTIDE SEQUENCE [LARGE SCALE GENOMIC DNA]</scope>
    <source>
        <strain evidence="2 3">NBRC 108638</strain>
    </source>
</reference>
<name>A0A6V8KVN7_9ACTN</name>
<dbReference type="PROSITE" id="PS51257">
    <property type="entry name" value="PROKAR_LIPOPROTEIN"/>
    <property type="match status" value="1"/>
</dbReference>
<keyword evidence="1" id="KW-0732">Signal</keyword>
<gene>
    <name evidence="2" type="ORF">Prum_015460</name>
</gene>
<sequence>MAVPERLAAIVAAAVVALAAAGCGGADEVTPPAFADQPAIETTAGADPVASATPVRAVDPCALVSKVDAERLAGTPLREPVPGAESCTYTGPASGPTAQVEVYVGDGAKKILDIDRELGHDLRPIAGVGDEAHIEDGAVFVSSDGVWIAIRLVSLADPAVYRKALEDLVRAVVTRL</sequence>
<accession>A0A6V8KVN7</accession>
<feature type="signal peptide" evidence="1">
    <location>
        <begin position="1"/>
        <end position="26"/>
    </location>
</feature>
<evidence type="ECO:0000256" key="1">
    <source>
        <dbReference type="SAM" id="SignalP"/>
    </source>
</evidence>
<protein>
    <recommendedName>
        <fullName evidence="4">DUF3558 domain-containing protein</fullName>
    </recommendedName>
</protein>
<organism evidence="2 3">
    <name type="scientific">Phytohabitans rumicis</name>
    <dbReference type="NCBI Taxonomy" id="1076125"/>
    <lineage>
        <taxon>Bacteria</taxon>
        <taxon>Bacillati</taxon>
        <taxon>Actinomycetota</taxon>
        <taxon>Actinomycetes</taxon>
        <taxon>Micromonosporales</taxon>
        <taxon>Micromonosporaceae</taxon>
    </lineage>
</organism>
<evidence type="ECO:0008006" key="4">
    <source>
        <dbReference type="Google" id="ProtNLM"/>
    </source>
</evidence>
<feature type="chain" id="PRO_5028838175" description="DUF3558 domain-containing protein" evidence="1">
    <location>
        <begin position="27"/>
        <end position="176"/>
    </location>
</feature>
<proteinExistence type="predicted"/>
<reference evidence="2 3" key="1">
    <citation type="submission" date="2020-03" db="EMBL/GenBank/DDBJ databases">
        <title>Whole genome shotgun sequence of Phytohabitans rumicis NBRC 108638.</title>
        <authorList>
            <person name="Komaki H."/>
            <person name="Tamura T."/>
        </authorList>
    </citation>
    <scope>NUCLEOTIDE SEQUENCE [LARGE SCALE GENOMIC DNA]</scope>
    <source>
        <strain evidence="2 3">NBRC 108638</strain>
    </source>
</reference>
<keyword evidence="3" id="KW-1185">Reference proteome</keyword>
<dbReference type="AlphaFoldDB" id="A0A6V8KVN7"/>
<dbReference type="RefSeq" id="WP_246277714.1">
    <property type="nucleotide sequence ID" value="NZ_BAABJB010000029.1"/>
</dbReference>
<dbReference type="EMBL" id="BLPG01000001">
    <property type="protein sequence ID" value="GFJ87904.1"/>
    <property type="molecule type" value="Genomic_DNA"/>
</dbReference>
<dbReference type="Proteomes" id="UP000482960">
    <property type="component" value="Unassembled WGS sequence"/>
</dbReference>
<evidence type="ECO:0000313" key="2">
    <source>
        <dbReference type="EMBL" id="GFJ87904.1"/>
    </source>
</evidence>
<comment type="caution">
    <text evidence="2">The sequence shown here is derived from an EMBL/GenBank/DDBJ whole genome shotgun (WGS) entry which is preliminary data.</text>
</comment>